<dbReference type="RefSeq" id="WP_174410337.1">
    <property type="nucleotide sequence ID" value="NZ_BLVP01000009.1"/>
</dbReference>
<accession>A0A7J0BVF2</accession>
<dbReference type="AlphaFoldDB" id="A0A7J0BVF2"/>
<sequence length="158" mass="17332">MENSWQNPKMRRMVWIVAALFVVVVVIGQVAKTSTSKPPAMPQLAADISPDVHERLTQAWPKVLTACPGLAKYYRELRFERIDMAFPDPTGAYHANFVFSVSDGKSSIPTEFMAFGQTCYFGVSSDGAGLLVPKSGCQSLCLDRVVPHAGNDLTLPLR</sequence>
<proteinExistence type="predicted"/>
<comment type="caution">
    <text evidence="1">The sequence shown here is derived from an EMBL/GenBank/DDBJ whole genome shotgun (WGS) entry which is preliminary data.</text>
</comment>
<gene>
    <name evidence="1" type="ORF">DSM19430T_23810</name>
</gene>
<dbReference type="Proteomes" id="UP000503820">
    <property type="component" value="Unassembled WGS sequence"/>
</dbReference>
<protein>
    <submittedName>
        <fullName evidence="1">Uncharacterized protein</fullName>
    </submittedName>
</protein>
<organism evidence="1 2">
    <name type="scientific">Desulfovibrio psychrotolerans</name>
    <dbReference type="NCBI Taxonomy" id="415242"/>
    <lineage>
        <taxon>Bacteria</taxon>
        <taxon>Pseudomonadati</taxon>
        <taxon>Thermodesulfobacteriota</taxon>
        <taxon>Desulfovibrionia</taxon>
        <taxon>Desulfovibrionales</taxon>
        <taxon>Desulfovibrionaceae</taxon>
        <taxon>Desulfovibrio</taxon>
    </lineage>
</organism>
<name>A0A7J0BVF2_9BACT</name>
<keyword evidence="2" id="KW-1185">Reference proteome</keyword>
<evidence type="ECO:0000313" key="1">
    <source>
        <dbReference type="EMBL" id="GFM37697.1"/>
    </source>
</evidence>
<reference evidence="1 2" key="1">
    <citation type="submission" date="2020-05" db="EMBL/GenBank/DDBJ databases">
        <title>Draft genome sequence of Desulfovibrio psychrotolerans JS1T.</title>
        <authorList>
            <person name="Ueno A."/>
            <person name="Tamazawa S."/>
            <person name="Tamamura S."/>
            <person name="Murakami T."/>
            <person name="Kiyama T."/>
            <person name="Inomata H."/>
            <person name="Amano Y."/>
            <person name="Miyakawa K."/>
            <person name="Tamaki H."/>
            <person name="Naganuma T."/>
            <person name="Kaneko K."/>
        </authorList>
    </citation>
    <scope>NUCLEOTIDE SEQUENCE [LARGE SCALE GENOMIC DNA]</scope>
    <source>
        <strain evidence="1 2">JS1</strain>
    </source>
</reference>
<dbReference type="EMBL" id="BLVP01000009">
    <property type="protein sequence ID" value="GFM37697.1"/>
    <property type="molecule type" value="Genomic_DNA"/>
</dbReference>
<evidence type="ECO:0000313" key="2">
    <source>
        <dbReference type="Proteomes" id="UP000503820"/>
    </source>
</evidence>